<proteinExistence type="predicted"/>
<dbReference type="EMBL" id="JAHUTI010002502">
    <property type="protein sequence ID" value="MED6233417.1"/>
    <property type="molecule type" value="Genomic_DNA"/>
</dbReference>
<evidence type="ECO:0000313" key="2">
    <source>
        <dbReference type="EMBL" id="MED6233417.1"/>
    </source>
</evidence>
<evidence type="ECO:0000256" key="1">
    <source>
        <dbReference type="SAM" id="MobiDB-lite"/>
    </source>
</evidence>
<dbReference type="Proteomes" id="UP001345963">
    <property type="component" value="Unassembled WGS sequence"/>
</dbReference>
<organism evidence="2 3">
    <name type="scientific">Ataeniobius toweri</name>
    <dbReference type="NCBI Taxonomy" id="208326"/>
    <lineage>
        <taxon>Eukaryota</taxon>
        <taxon>Metazoa</taxon>
        <taxon>Chordata</taxon>
        <taxon>Craniata</taxon>
        <taxon>Vertebrata</taxon>
        <taxon>Euteleostomi</taxon>
        <taxon>Actinopterygii</taxon>
        <taxon>Neopterygii</taxon>
        <taxon>Teleostei</taxon>
        <taxon>Neoteleostei</taxon>
        <taxon>Acanthomorphata</taxon>
        <taxon>Ovalentaria</taxon>
        <taxon>Atherinomorphae</taxon>
        <taxon>Cyprinodontiformes</taxon>
        <taxon>Goodeidae</taxon>
        <taxon>Ataeniobius</taxon>
    </lineage>
</organism>
<protein>
    <submittedName>
        <fullName evidence="2">Uncharacterized protein</fullName>
    </submittedName>
</protein>
<comment type="caution">
    <text evidence="2">The sequence shown here is derived from an EMBL/GenBank/DDBJ whole genome shotgun (WGS) entry which is preliminary data.</text>
</comment>
<sequence>MFRESAVLSGPGQLTRRGEAKRLLGRRTSPNRPRTYAIKGYLDKPIRYFSFTPTSGLCYFRLNNLLRPAMNRGIGWDTEDAPEPSFKSGDKKDVFVGRI</sequence>
<reference evidence="2 3" key="1">
    <citation type="submission" date="2021-07" db="EMBL/GenBank/DDBJ databases">
        <authorList>
            <person name="Palmer J.M."/>
        </authorList>
    </citation>
    <scope>NUCLEOTIDE SEQUENCE [LARGE SCALE GENOMIC DNA]</scope>
    <source>
        <strain evidence="2 3">AT_MEX2019</strain>
        <tissue evidence="2">Muscle</tissue>
    </source>
</reference>
<keyword evidence="3" id="KW-1185">Reference proteome</keyword>
<name>A0ABU7A5P4_9TELE</name>
<feature type="region of interest" description="Disordered" evidence="1">
    <location>
        <begin position="1"/>
        <end position="31"/>
    </location>
</feature>
<gene>
    <name evidence="2" type="ORF">ATANTOWER_011564</name>
</gene>
<accession>A0ABU7A5P4</accession>
<evidence type="ECO:0000313" key="3">
    <source>
        <dbReference type="Proteomes" id="UP001345963"/>
    </source>
</evidence>